<keyword evidence="1" id="KW-0433">Leucine-rich repeat</keyword>
<gene>
    <name evidence="5" type="primary">LOC115753990</name>
</gene>
<evidence type="ECO:0000313" key="4">
    <source>
        <dbReference type="Proteomes" id="UP000827889"/>
    </source>
</evidence>
<keyword evidence="4" id="KW-1185">Reference proteome</keyword>
<dbReference type="InterPro" id="IPR032675">
    <property type="entry name" value="LRR_dom_sf"/>
</dbReference>
<protein>
    <submittedName>
        <fullName evidence="5">Disease resistance protein RPV1-like</fullName>
    </submittedName>
</protein>
<dbReference type="InterPro" id="IPR003591">
    <property type="entry name" value="Leu-rich_rpt_typical-subtyp"/>
</dbReference>
<reference evidence="5" key="1">
    <citation type="submission" date="2025-08" db="UniProtKB">
        <authorList>
            <consortium name="RefSeq"/>
        </authorList>
    </citation>
    <scope>IDENTIFICATION</scope>
    <source>
        <tissue evidence="5">Leaf</tissue>
    </source>
</reference>
<dbReference type="InterPro" id="IPR025875">
    <property type="entry name" value="Leu-rich_rpt_4"/>
</dbReference>
<feature type="domain" description="Disease resistance R13L4/SHOC-2-like LRR" evidence="3">
    <location>
        <begin position="93"/>
        <end position="173"/>
    </location>
</feature>
<dbReference type="Pfam" id="PF12799">
    <property type="entry name" value="LRR_4"/>
    <property type="match status" value="1"/>
</dbReference>
<evidence type="ECO:0000313" key="5">
    <source>
        <dbReference type="RefSeq" id="XP_048133003.1"/>
    </source>
</evidence>
<evidence type="ECO:0000256" key="2">
    <source>
        <dbReference type="ARBA" id="ARBA00022737"/>
    </source>
</evidence>
<sequence>MADKLKVLSLTRCEGLKRTPDFSGCVSLERLSFYHCPNLQEVDSSIGKLKGLTNLDIIWCKSLRTLPEEVEGLVNLKLFSTRGCKKLKKLPSSIWKLASLSRIHISSTGITSLPNSIDNGKHLFQLDLGDTPIAELPTSIGELTQLEYLSLYQCPNFQELPESIGNLTSLEYLYLSETKIVELPDSIKNLTQLKVMCIEGTLIRRLPASIGLLERLKELNARHCKELEGEIPPEIGKLSSLRILDLSKTRIRAVPMTINSLTQLQKLDLTDCNELQELPKLPLSLKCLRVRSTSLRLVADLRNLTNLVEFLCQGSGQAPGQASNPMQTVPLSLCLPEPSMDSNSVVFGLQLPNLRNLTRLDHYRSPLREIQLDGLELLRDLAVRECEFLKGLSISLRNLRQKEVFDCSKLHEVRFLGKMELLEKLHVKKCNSLGKLSSLSNLKKLKSLLVDECDALKDLEGLEELELLSFLSFVRCGSLERLTHAPKSKPKMPNGCRMYVLDCAKFQGPSRSTFSFEDYWKDEMKKSETAS</sequence>
<evidence type="ECO:0000256" key="1">
    <source>
        <dbReference type="ARBA" id="ARBA00022614"/>
    </source>
</evidence>
<dbReference type="Proteomes" id="UP000827889">
    <property type="component" value="Chromosome 4"/>
</dbReference>
<dbReference type="PANTHER" id="PTHR48051">
    <property type="match status" value="1"/>
</dbReference>
<evidence type="ECO:0000259" key="3">
    <source>
        <dbReference type="Pfam" id="PF23598"/>
    </source>
</evidence>
<accession>A0ABM3H8S9</accession>
<dbReference type="PANTHER" id="PTHR48051:SF46">
    <property type="entry name" value="LEUCINE RICH REPEAT-CONTAINING DOMAIN PROTEIN"/>
    <property type="match status" value="1"/>
</dbReference>
<dbReference type="Pfam" id="PF23598">
    <property type="entry name" value="LRR_14"/>
    <property type="match status" value="1"/>
</dbReference>
<dbReference type="GeneID" id="115753990"/>
<dbReference type="RefSeq" id="XP_048133003.1">
    <property type="nucleotide sequence ID" value="XM_048277046.1"/>
</dbReference>
<dbReference type="InterPro" id="IPR050216">
    <property type="entry name" value="LRR_domain-containing"/>
</dbReference>
<dbReference type="SMART" id="SM00369">
    <property type="entry name" value="LRR_TYP"/>
    <property type="match status" value="4"/>
</dbReference>
<dbReference type="SUPFAM" id="SSF52058">
    <property type="entry name" value="L domain-like"/>
    <property type="match status" value="2"/>
</dbReference>
<organism evidence="4 5">
    <name type="scientific">Rhodamnia argentea</name>
    <dbReference type="NCBI Taxonomy" id="178133"/>
    <lineage>
        <taxon>Eukaryota</taxon>
        <taxon>Viridiplantae</taxon>
        <taxon>Streptophyta</taxon>
        <taxon>Embryophyta</taxon>
        <taxon>Tracheophyta</taxon>
        <taxon>Spermatophyta</taxon>
        <taxon>Magnoliopsida</taxon>
        <taxon>eudicotyledons</taxon>
        <taxon>Gunneridae</taxon>
        <taxon>Pentapetalae</taxon>
        <taxon>rosids</taxon>
        <taxon>malvids</taxon>
        <taxon>Myrtales</taxon>
        <taxon>Myrtaceae</taxon>
        <taxon>Myrtoideae</taxon>
        <taxon>Myrteae</taxon>
        <taxon>Australasian group</taxon>
        <taxon>Rhodamnia</taxon>
    </lineage>
</organism>
<proteinExistence type="predicted"/>
<keyword evidence="2" id="KW-0677">Repeat</keyword>
<name>A0ABM3H8S9_9MYRT</name>
<dbReference type="Gene3D" id="3.80.10.10">
    <property type="entry name" value="Ribonuclease Inhibitor"/>
    <property type="match status" value="3"/>
</dbReference>
<dbReference type="InterPro" id="IPR055414">
    <property type="entry name" value="LRR_R13L4/SHOC2-like"/>
</dbReference>